<evidence type="ECO:0000313" key="2">
    <source>
        <dbReference type="Proteomes" id="UP000234681"/>
    </source>
</evidence>
<dbReference type="Proteomes" id="UP000234681">
    <property type="component" value="Chromosome 1"/>
</dbReference>
<protein>
    <submittedName>
        <fullName evidence="1">RCG40247</fullName>
    </submittedName>
</protein>
<name>A6I8F5_RAT</name>
<dbReference type="EMBL" id="CH473956">
    <property type="protein sequence ID" value="EDM17725.1"/>
    <property type="molecule type" value="Genomic_DNA"/>
</dbReference>
<accession>A6I8F5</accession>
<reference evidence="1 2" key="1">
    <citation type="submission" date="2005-09" db="EMBL/GenBank/DDBJ databases">
        <authorList>
            <person name="Mural R.J."/>
            <person name="Li P.W."/>
            <person name="Adams M.D."/>
            <person name="Amanatides P.G."/>
            <person name="Baden-Tillson H."/>
            <person name="Barnstead M."/>
            <person name="Chin S.H."/>
            <person name="Dew I."/>
            <person name="Evans C.A."/>
            <person name="Ferriera S."/>
            <person name="Flanigan M."/>
            <person name="Fosler C."/>
            <person name="Glodek A."/>
            <person name="Gu Z."/>
            <person name="Holt R.A."/>
            <person name="Jennings D."/>
            <person name="Kraft C.L."/>
            <person name="Lu F."/>
            <person name="Nguyen T."/>
            <person name="Nusskern D.R."/>
            <person name="Pfannkoch C.M."/>
            <person name="Sitter C."/>
            <person name="Sutton G.G."/>
            <person name="Venter J.C."/>
            <person name="Wang Z."/>
            <person name="Woodage T."/>
            <person name="Zheng X.H."/>
            <person name="Zhong F."/>
        </authorList>
    </citation>
    <scope>NUCLEOTIDE SEQUENCE [LARGE SCALE GENOMIC DNA]</scope>
    <source>
        <strain>BN</strain>
        <strain evidence="2">Sprague-Dawley</strain>
    </source>
</reference>
<evidence type="ECO:0000313" key="1">
    <source>
        <dbReference type="EMBL" id="EDM17725.1"/>
    </source>
</evidence>
<proteinExistence type="predicted"/>
<feature type="non-terminal residue" evidence="1">
    <location>
        <position position="10"/>
    </location>
</feature>
<gene>
    <name evidence="1" type="ORF">rCG_40247</name>
</gene>
<organism evidence="1 2">
    <name type="scientific">Rattus norvegicus</name>
    <name type="common">Rat</name>
    <dbReference type="NCBI Taxonomy" id="10116"/>
    <lineage>
        <taxon>Eukaryota</taxon>
        <taxon>Metazoa</taxon>
        <taxon>Chordata</taxon>
        <taxon>Craniata</taxon>
        <taxon>Vertebrata</taxon>
        <taxon>Euteleostomi</taxon>
        <taxon>Mammalia</taxon>
        <taxon>Eutheria</taxon>
        <taxon>Euarchontoglires</taxon>
        <taxon>Glires</taxon>
        <taxon>Rodentia</taxon>
        <taxon>Myomorpha</taxon>
        <taxon>Muroidea</taxon>
        <taxon>Muridae</taxon>
        <taxon>Murinae</taxon>
        <taxon>Rattus</taxon>
    </lineage>
</organism>
<sequence>MITITGKIPF</sequence>